<organism evidence="2 3">
    <name type="scientific">Arsenophonus nasoniae</name>
    <name type="common">son-killer infecting Nasonia vitripennis</name>
    <dbReference type="NCBI Taxonomy" id="638"/>
    <lineage>
        <taxon>Bacteria</taxon>
        <taxon>Pseudomonadati</taxon>
        <taxon>Pseudomonadota</taxon>
        <taxon>Gammaproteobacteria</taxon>
        <taxon>Enterobacterales</taxon>
        <taxon>Morganellaceae</taxon>
        <taxon>Arsenophonus</taxon>
    </lineage>
</organism>
<comment type="subcellular location">
    <subcellularLocation>
        <location evidence="1">Cell inner membrane</location>
        <topology evidence="1">Multi-pass membrane protein</topology>
    </subcellularLocation>
</comment>
<feature type="transmembrane region" description="Helical" evidence="1">
    <location>
        <begin position="169"/>
        <end position="190"/>
    </location>
</feature>
<evidence type="ECO:0000313" key="2">
    <source>
        <dbReference type="EMBL" id="WGM08761.1"/>
    </source>
</evidence>
<dbReference type="PANTHER" id="PTHR34300:SF2">
    <property type="entry name" value="QUEUOSINE PRECURSOR TRANSPORTER-RELATED"/>
    <property type="match status" value="1"/>
</dbReference>
<keyword evidence="1" id="KW-0472">Membrane</keyword>
<dbReference type="InterPro" id="IPR003744">
    <property type="entry name" value="YhhQ"/>
</dbReference>
<dbReference type="Proteomes" id="UP001177592">
    <property type="component" value="Plasmid paNv_CAN7"/>
</dbReference>
<gene>
    <name evidence="2" type="ORF">QE258_25685</name>
</gene>
<dbReference type="PANTHER" id="PTHR34300">
    <property type="entry name" value="QUEUOSINE PRECURSOR TRANSPORTER-RELATED"/>
    <property type="match status" value="1"/>
</dbReference>
<dbReference type="EMBL" id="CP123530">
    <property type="protein sequence ID" value="WGM08761.1"/>
    <property type="molecule type" value="Genomic_DNA"/>
</dbReference>
<dbReference type="Pfam" id="PF02592">
    <property type="entry name" value="Vut_1"/>
    <property type="match status" value="1"/>
</dbReference>
<sequence>MQNYKLLGFKRKAKLTANFLVKSTGHTFSIPLNEAVNSELMDYLSPFEQREIYRKYYSSHDVNTAYEFKDKSQKHWNAYIFLCCVLVSLYLSSTITAIKPISFFNLTLPAAIFIYPLTYIISDILNEYYGLSLARKAINLSFFCNLIFCGCLYYSSFPEAIPSWGLIDAYSSLVFSVISVLLASSLAYIISEHINAYILYKIKKLTSSKYLFIRVFTSSICAAIIDSFIFISIVFHSLGKETVISMIAGQLLIKSIYATLGIFPIYFSRYLFKKFILEGKMNDRSS</sequence>
<comment type="similarity">
    <text evidence="1">Belongs to the vitamin uptake transporter (VUT/ECF) (TC 2.A.88) family. Q precursor transporter subfamily.</text>
</comment>
<keyword evidence="1" id="KW-1133">Transmembrane helix</keyword>
<accession>A0ABY8NWK0</accession>
<proteinExistence type="inferred from homology"/>
<keyword evidence="1" id="KW-0812">Transmembrane</keyword>
<keyword evidence="1" id="KW-0813">Transport</keyword>
<dbReference type="RefSeq" id="WP_280632595.1">
    <property type="nucleotide sequence ID" value="NZ_CP123530.1"/>
</dbReference>
<keyword evidence="1" id="KW-0997">Cell inner membrane</keyword>
<comment type="function">
    <text evidence="1">Involved in the import of queuosine (Q) precursors, required for Q precursor salvage.</text>
</comment>
<feature type="transmembrane region" description="Helical" evidence="1">
    <location>
        <begin position="137"/>
        <end position="157"/>
    </location>
</feature>
<protein>
    <recommendedName>
        <fullName evidence="1">Probable queuosine precursor transporter</fullName>
        <shortName evidence="1">Q precursor transporter</shortName>
    </recommendedName>
</protein>
<evidence type="ECO:0000313" key="3">
    <source>
        <dbReference type="Proteomes" id="UP001177592"/>
    </source>
</evidence>
<reference evidence="2" key="1">
    <citation type="submission" date="2023-04" db="EMBL/GenBank/DDBJ databases">
        <title>Genome dynamics across the evolutionary transition to endosymbiosis.</title>
        <authorList>
            <person name="Siozios S."/>
            <person name="Nadal-Jimenez P."/>
            <person name="Azagi T."/>
            <person name="Sprong H."/>
            <person name="Frost C.L."/>
            <person name="Parratt S.R."/>
            <person name="Taylor G."/>
            <person name="Brettell L."/>
            <person name="Lew K.C."/>
            <person name="Croft L."/>
            <person name="King K.C."/>
            <person name="Brockhurst M.A."/>
            <person name="Hypsa V."/>
            <person name="Novakova E."/>
            <person name="Darby A.C."/>
            <person name="Hurst G.D.D."/>
        </authorList>
    </citation>
    <scope>NUCLEOTIDE SEQUENCE</scope>
    <source>
        <strain evidence="2">ANv_CAN</strain>
        <plasmid evidence="2">paNv_CAN7</plasmid>
    </source>
</reference>
<feature type="transmembrane region" description="Helical" evidence="1">
    <location>
        <begin position="247"/>
        <end position="267"/>
    </location>
</feature>
<keyword evidence="2" id="KW-0614">Plasmid</keyword>
<feature type="transmembrane region" description="Helical" evidence="1">
    <location>
        <begin position="211"/>
        <end position="235"/>
    </location>
</feature>
<dbReference type="HAMAP" id="MF_02088">
    <property type="entry name" value="Q_prec_transport"/>
    <property type="match status" value="1"/>
</dbReference>
<evidence type="ECO:0000256" key="1">
    <source>
        <dbReference type="HAMAP-Rule" id="MF_02088"/>
    </source>
</evidence>
<name>A0ABY8NWK0_9GAMM</name>
<keyword evidence="3" id="KW-1185">Reference proteome</keyword>
<dbReference type="NCBIfam" id="TIGR00697">
    <property type="entry name" value="queuosine precursor transporter"/>
    <property type="match status" value="1"/>
</dbReference>
<geneLocation type="plasmid" evidence="2 3">
    <name>paNv_CAN7</name>
</geneLocation>
<feature type="transmembrane region" description="Helical" evidence="1">
    <location>
        <begin position="78"/>
        <end position="98"/>
    </location>
</feature>
<feature type="transmembrane region" description="Helical" evidence="1">
    <location>
        <begin position="104"/>
        <end position="125"/>
    </location>
</feature>
<keyword evidence="1" id="KW-1003">Cell membrane</keyword>